<reference evidence="3 4" key="1">
    <citation type="submission" date="2006-03" db="EMBL/GenBank/DDBJ databases">
        <title>Complete sequence of Shewanella denitrificans OS217.</title>
        <authorList>
            <consortium name="US DOE Joint Genome Institute"/>
            <person name="Copeland A."/>
            <person name="Lucas S."/>
            <person name="Lapidus A."/>
            <person name="Barry K."/>
            <person name="Detter J.C."/>
            <person name="Glavina del Rio T."/>
            <person name="Hammon N."/>
            <person name="Israni S."/>
            <person name="Dalin E."/>
            <person name="Tice H."/>
            <person name="Pitluck S."/>
            <person name="Brettin T."/>
            <person name="Bruce D."/>
            <person name="Han C."/>
            <person name="Tapia R."/>
            <person name="Gilna P."/>
            <person name="Kiss H."/>
            <person name="Schmutz J."/>
            <person name="Larimer F."/>
            <person name="Land M."/>
            <person name="Hauser L."/>
            <person name="Kyrpides N."/>
            <person name="Lykidis A."/>
            <person name="Richardson P."/>
        </authorList>
    </citation>
    <scope>NUCLEOTIDE SEQUENCE [LARGE SCALE GENOMIC DNA]</scope>
    <source>
        <strain evidence="4">OS217 / ATCC BAA-1090 / DSM 15013</strain>
    </source>
</reference>
<sequence>MPVWLCLSANLPLLFMCPEIAASDENWRQLVEQVEQAQQDPEASQTPQLKLGKPLVLDNQGQSMDHQAADDIEVGLEFSAQDAPDLSERSKLQQGKQHKKSVTKNRKKKARTLSRKQQLASRKHVANDAGCRWLDSRMDHLEGQLAQTGTQDLGHQAAELEIRQKEWQCLKCGVEGPSVADRSRCQHKR</sequence>
<keyword evidence="4" id="KW-1185">Reference proteome</keyword>
<dbReference type="STRING" id="318161.Sden_3593"/>
<dbReference type="AlphaFoldDB" id="Q12I58"/>
<gene>
    <name evidence="3" type="ordered locus">Sden_3593</name>
</gene>
<keyword evidence="2" id="KW-0732">Signal</keyword>
<proteinExistence type="predicted"/>
<evidence type="ECO:0000313" key="4">
    <source>
        <dbReference type="Proteomes" id="UP000001982"/>
    </source>
</evidence>
<feature type="compositionally biased region" description="Basic residues" evidence="1">
    <location>
        <begin position="96"/>
        <end position="114"/>
    </location>
</feature>
<feature type="chain" id="PRO_5004181383" evidence="2">
    <location>
        <begin position="22"/>
        <end position="189"/>
    </location>
</feature>
<dbReference type="Proteomes" id="UP000001982">
    <property type="component" value="Chromosome"/>
</dbReference>
<evidence type="ECO:0000256" key="2">
    <source>
        <dbReference type="SAM" id="SignalP"/>
    </source>
</evidence>
<evidence type="ECO:0000313" key="3">
    <source>
        <dbReference type="EMBL" id="ABE56868.1"/>
    </source>
</evidence>
<dbReference type="EMBL" id="CP000302">
    <property type="protein sequence ID" value="ABE56868.1"/>
    <property type="molecule type" value="Genomic_DNA"/>
</dbReference>
<accession>Q12I58</accession>
<dbReference type="KEGG" id="sdn:Sden_3593"/>
<feature type="signal peptide" evidence="2">
    <location>
        <begin position="1"/>
        <end position="21"/>
    </location>
</feature>
<name>Q12I58_SHEDO</name>
<organism evidence="3 4">
    <name type="scientific">Shewanella denitrificans (strain OS217 / ATCC BAA-1090 / DSM 15013)</name>
    <dbReference type="NCBI Taxonomy" id="318161"/>
    <lineage>
        <taxon>Bacteria</taxon>
        <taxon>Pseudomonadati</taxon>
        <taxon>Pseudomonadota</taxon>
        <taxon>Gammaproteobacteria</taxon>
        <taxon>Alteromonadales</taxon>
        <taxon>Shewanellaceae</taxon>
        <taxon>Shewanella</taxon>
    </lineage>
</organism>
<feature type="region of interest" description="Disordered" evidence="1">
    <location>
        <begin position="84"/>
        <end position="124"/>
    </location>
</feature>
<dbReference type="eggNOG" id="ENOG5032FZN">
    <property type="taxonomic scope" value="Bacteria"/>
</dbReference>
<evidence type="ECO:0000256" key="1">
    <source>
        <dbReference type="SAM" id="MobiDB-lite"/>
    </source>
</evidence>
<dbReference type="HOGENOM" id="CLU_129879_0_0_6"/>
<protein>
    <submittedName>
        <fullName evidence="3">Uncharacterized protein</fullName>
    </submittedName>
</protein>